<dbReference type="EMBL" id="OV725077">
    <property type="protein sequence ID" value="CAH1389456.1"/>
    <property type="molecule type" value="Genomic_DNA"/>
</dbReference>
<sequence length="72" mass="7919">MQPYQRIPIALKKKVEAKEELLDADIIEPAEEFQEAVMEEAVHNGAVRTGVTATKGLGIIQFAHCSATYSCE</sequence>
<reference evidence="1" key="1">
    <citation type="submission" date="2022-01" db="EMBL/GenBank/DDBJ databases">
        <authorList>
            <person name="King R."/>
        </authorList>
    </citation>
    <scope>NUCLEOTIDE SEQUENCE</scope>
</reference>
<keyword evidence="2" id="KW-1185">Reference proteome</keyword>
<accession>A0A9P0E0F0</accession>
<dbReference type="Proteomes" id="UP001152798">
    <property type="component" value="Chromosome 1"/>
</dbReference>
<gene>
    <name evidence="1" type="ORF">NEZAVI_LOCUS861</name>
</gene>
<organism evidence="1 2">
    <name type="scientific">Nezara viridula</name>
    <name type="common">Southern green stink bug</name>
    <name type="synonym">Cimex viridulus</name>
    <dbReference type="NCBI Taxonomy" id="85310"/>
    <lineage>
        <taxon>Eukaryota</taxon>
        <taxon>Metazoa</taxon>
        <taxon>Ecdysozoa</taxon>
        <taxon>Arthropoda</taxon>
        <taxon>Hexapoda</taxon>
        <taxon>Insecta</taxon>
        <taxon>Pterygota</taxon>
        <taxon>Neoptera</taxon>
        <taxon>Paraneoptera</taxon>
        <taxon>Hemiptera</taxon>
        <taxon>Heteroptera</taxon>
        <taxon>Panheteroptera</taxon>
        <taxon>Pentatomomorpha</taxon>
        <taxon>Pentatomoidea</taxon>
        <taxon>Pentatomidae</taxon>
        <taxon>Pentatominae</taxon>
        <taxon>Nezara</taxon>
    </lineage>
</organism>
<name>A0A9P0E0F0_NEZVI</name>
<evidence type="ECO:0000313" key="2">
    <source>
        <dbReference type="Proteomes" id="UP001152798"/>
    </source>
</evidence>
<evidence type="ECO:0000313" key="1">
    <source>
        <dbReference type="EMBL" id="CAH1389456.1"/>
    </source>
</evidence>
<dbReference type="AlphaFoldDB" id="A0A9P0E0F0"/>
<proteinExistence type="predicted"/>
<protein>
    <submittedName>
        <fullName evidence="1">Uncharacterized protein</fullName>
    </submittedName>
</protein>